<dbReference type="Proteomes" id="UP000813444">
    <property type="component" value="Unassembled WGS sequence"/>
</dbReference>
<dbReference type="Gene3D" id="3.40.50.150">
    <property type="entry name" value="Vaccinia Virus protein VP39"/>
    <property type="match status" value="1"/>
</dbReference>
<gene>
    <name evidence="2" type="ORF">B0I35DRAFT_499849</name>
</gene>
<dbReference type="SUPFAM" id="SSF53335">
    <property type="entry name" value="S-adenosyl-L-methionine-dependent methyltransferases"/>
    <property type="match status" value="1"/>
</dbReference>
<keyword evidence="2" id="KW-0808">Transferase</keyword>
<dbReference type="InterPro" id="IPR029063">
    <property type="entry name" value="SAM-dependent_MTases_sf"/>
</dbReference>
<reference evidence="2" key="1">
    <citation type="journal article" date="2021" name="Nat. Commun.">
        <title>Genetic determinants of endophytism in the Arabidopsis root mycobiome.</title>
        <authorList>
            <person name="Mesny F."/>
            <person name="Miyauchi S."/>
            <person name="Thiergart T."/>
            <person name="Pickel B."/>
            <person name="Atanasova L."/>
            <person name="Karlsson M."/>
            <person name="Huettel B."/>
            <person name="Barry K.W."/>
            <person name="Haridas S."/>
            <person name="Chen C."/>
            <person name="Bauer D."/>
            <person name="Andreopoulos W."/>
            <person name="Pangilinan J."/>
            <person name="LaButti K."/>
            <person name="Riley R."/>
            <person name="Lipzen A."/>
            <person name="Clum A."/>
            <person name="Drula E."/>
            <person name="Henrissat B."/>
            <person name="Kohler A."/>
            <person name="Grigoriev I.V."/>
            <person name="Martin F.M."/>
            <person name="Hacquard S."/>
        </authorList>
    </citation>
    <scope>NUCLEOTIDE SEQUENCE</scope>
    <source>
        <strain evidence="2">MPI-CAGE-CH-0235</strain>
    </source>
</reference>
<accession>A0A8K0WV18</accession>
<evidence type="ECO:0000313" key="2">
    <source>
        <dbReference type="EMBL" id="KAH7323135.1"/>
    </source>
</evidence>
<dbReference type="EMBL" id="JAGPNK010000004">
    <property type="protein sequence ID" value="KAH7323135.1"/>
    <property type="molecule type" value="Genomic_DNA"/>
</dbReference>
<evidence type="ECO:0000313" key="3">
    <source>
        <dbReference type="Proteomes" id="UP000813444"/>
    </source>
</evidence>
<comment type="similarity">
    <text evidence="1">Belongs to the methyltransferase superfamily. LaeA methyltransferase family.</text>
</comment>
<keyword evidence="3" id="KW-1185">Reference proteome</keyword>
<comment type="caution">
    <text evidence="2">The sequence shown here is derived from an EMBL/GenBank/DDBJ whole genome shotgun (WGS) entry which is preliminary data.</text>
</comment>
<dbReference type="PANTHER" id="PTHR43591">
    <property type="entry name" value="METHYLTRANSFERASE"/>
    <property type="match status" value="1"/>
</dbReference>
<organism evidence="2 3">
    <name type="scientific">Stachybotrys elegans</name>
    <dbReference type="NCBI Taxonomy" id="80388"/>
    <lineage>
        <taxon>Eukaryota</taxon>
        <taxon>Fungi</taxon>
        <taxon>Dikarya</taxon>
        <taxon>Ascomycota</taxon>
        <taxon>Pezizomycotina</taxon>
        <taxon>Sordariomycetes</taxon>
        <taxon>Hypocreomycetidae</taxon>
        <taxon>Hypocreales</taxon>
        <taxon>Stachybotryaceae</taxon>
        <taxon>Stachybotrys</taxon>
    </lineage>
</organism>
<name>A0A8K0WV18_9HYPO</name>
<proteinExistence type="inferred from homology"/>
<dbReference type="Pfam" id="PF01209">
    <property type="entry name" value="Ubie_methyltran"/>
    <property type="match status" value="1"/>
</dbReference>
<dbReference type="OrthoDB" id="2013972at2759"/>
<sequence>MSSSGNIDKAAQQLSDLYRNTGATNSAEENQIRIAKTFLSKLVAPLLPQVGVSESTQKPVHLLDLACGTGVVTQEIQLLLPKNVLEQSSFLSTDSSEGLVNLVKRRIEAEKWINTSAQVVNAMAIEAPDDTFTHTTVSLGLHIIPKPDDTIRECLRVLKSGGIFGGSTPYNDPTHSMWQPDIRSAFASFPFEAPFPDPFPNQVHSEGNWADPDWIKSHLQELGLKDVDVKVCRGEYHVFSVEDFIKTFGGMLGWIIGTWWDEKTREAHPIQEVEELIRKHLGEKYDGKGWDIRWGLIYFSGRADK</sequence>
<dbReference type="AlphaFoldDB" id="A0A8K0WV18"/>
<dbReference type="CDD" id="cd02440">
    <property type="entry name" value="AdoMet_MTases"/>
    <property type="match status" value="1"/>
</dbReference>
<dbReference type="GO" id="GO:0032259">
    <property type="term" value="P:methylation"/>
    <property type="evidence" value="ECO:0007669"/>
    <property type="project" value="UniProtKB-KW"/>
</dbReference>
<keyword evidence="2" id="KW-0489">Methyltransferase</keyword>
<evidence type="ECO:0000256" key="1">
    <source>
        <dbReference type="ARBA" id="ARBA00038158"/>
    </source>
</evidence>
<dbReference type="GO" id="GO:0008168">
    <property type="term" value="F:methyltransferase activity"/>
    <property type="evidence" value="ECO:0007669"/>
    <property type="project" value="UniProtKB-KW"/>
</dbReference>
<protein>
    <submittedName>
        <fullName evidence="2">S-adenosyl-L-methionine-dependent methyltransferase</fullName>
    </submittedName>
</protein>